<feature type="compositionally biased region" description="Basic and acidic residues" evidence="1">
    <location>
        <begin position="688"/>
        <end position="704"/>
    </location>
</feature>
<dbReference type="Proteomes" id="UP000631181">
    <property type="component" value="Unassembled WGS sequence"/>
</dbReference>
<sequence>MAMSFQSMGLGLLIILMISGQAHAFGAGNIASLSKIEGMNWRHGDIEDALLSLVLARVAGGRKFSKLDVKRVYFGNWLRDYSQAVDVGTVKYVSAEAIRVLIWVLGFLTFGYGTAEFEVTTERLGCYQPTEHIDNPLGYAEGADARHYDRRLRGPVDEERELSIDTRTGLKNYIASEDLGIDTSAALIRRTLGGSVEVGRRYARSGNKEDLHEALRLLGTGLHCLEDYAAHSNYTELSLIELGERGVFPHVGRNTMVQIHGAEEEVYPIVTGTFGGVDFFHSVLGEFSDKTKQSELQELEGVIADSQNQGEAQSMLQELLGKIPSGLIGSGDQAGKMDDFKNQSNQARQDAQNFRPHDPEEWVEYVDNVQKQIYPVLQWHDELLKSINQAIEKIPVLPDLIENIQDQITVFVFSVIAPYILPIISQAKAELETGSSEVIQSSRDQQHVVFNDDDSSNPTHSMLSKDHFSNILNEPAGRIASEVVKWTVPQLMQCWDHEDADVDRTLNRIISGVFHHPALRHYGDDGAADIRQIMFSTVENWWNEKHDHERDELRDQLSRDGVREGRNHKEGVEDCGHGCGKPLSLPKPHNSGQSGAMGDCGYAYTESESNQQSSDNGLGKLASQMLGGGALGGLVGGLVGKMGSMALEGNSSGNSEQPGYGSQQEYSHEARPSHSEYGRPGYGSQQEYSHEERPSHSEYGRREYGSSQFHGEQPPPRNDYVQQDYRSEYASEAPYTQSYRREEHYESHGENSGYYERQSRQTYESGESEYRRTETRYEYDAPQPSYETRHHTSNNDVVESEYSSGYGAPPAPGGYGAYEQESYRPREDGEGYGEEEQYGERRHHDHRHHRHHHHSGSDEE</sequence>
<reference evidence="3" key="1">
    <citation type="journal article" date="2020" name="Front. Microbiol.">
        <title>Gene regulatory networks of Penicillium echinulatum 2HH and Penicillium oxalicum 114-2 inferred by a computational biology approach.</title>
        <authorList>
            <person name="Lenz A.R."/>
            <person name="Galan-Vasquez E."/>
            <person name="Balbinot E."/>
            <person name="De Abreu F.P."/>
            <person name="De Oliveira N.S."/>
            <person name="Da Rosa L.O."/>
            <person name="De Avila E Silva S."/>
            <person name="Camassola M."/>
            <person name="Dillon A.J.P."/>
            <person name="Perez-Rueda E."/>
        </authorList>
    </citation>
    <scope>NUCLEOTIDE SEQUENCE</scope>
    <source>
        <strain evidence="3">S1M29</strain>
    </source>
</reference>
<proteinExistence type="predicted"/>
<feature type="compositionally biased region" description="Basic and acidic residues" evidence="1">
    <location>
        <begin position="739"/>
        <end position="749"/>
    </location>
</feature>
<dbReference type="OrthoDB" id="2506204at2759"/>
<feature type="signal peptide" evidence="2">
    <location>
        <begin position="1"/>
        <end position="24"/>
    </location>
</feature>
<feature type="compositionally biased region" description="Basic residues" evidence="1">
    <location>
        <begin position="841"/>
        <end position="854"/>
    </location>
</feature>
<feature type="compositionally biased region" description="Basic and acidic residues" evidence="1">
    <location>
        <begin position="547"/>
        <end position="576"/>
    </location>
</feature>
<evidence type="ECO:0000256" key="1">
    <source>
        <dbReference type="SAM" id="MobiDB-lite"/>
    </source>
</evidence>
<feature type="region of interest" description="Disordered" evidence="1">
    <location>
        <begin position="648"/>
        <end position="860"/>
    </location>
</feature>
<keyword evidence="2" id="KW-0732">Signal</keyword>
<dbReference type="PANTHER" id="PTHR14905:SF11">
    <property type="entry name" value="TINC (EUROFUNG)"/>
    <property type="match status" value="1"/>
</dbReference>
<gene>
    <name evidence="3" type="ORF">PECM_002925</name>
</gene>
<dbReference type="EMBL" id="WIWV01000184">
    <property type="protein sequence ID" value="KAF7712380.1"/>
    <property type="molecule type" value="Genomic_DNA"/>
</dbReference>
<name>A0A8J8WF92_9EURO</name>
<feature type="region of interest" description="Disordered" evidence="1">
    <location>
        <begin position="547"/>
        <end position="579"/>
    </location>
</feature>
<organism evidence="3 4">
    <name type="scientific">Penicillium ucsense</name>
    <dbReference type="NCBI Taxonomy" id="2839758"/>
    <lineage>
        <taxon>Eukaryota</taxon>
        <taxon>Fungi</taxon>
        <taxon>Dikarya</taxon>
        <taxon>Ascomycota</taxon>
        <taxon>Pezizomycotina</taxon>
        <taxon>Eurotiomycetes</taxon>
        <taxon>Eurotiomycetidae</taxon>
        <taxon>Eurotiales</taxon>
        <taxon>Aspergillaceae</taxon>
        <taxon>Penicillium</taxon>
    </lineage>
</organism>
<comment type="caution">
    <text evidence="3">The sequence shown here is derived from an EMBL/GenBank/DDBJ whole genome shotgun (WGS) entry which is preliminary data.</text>
</comment>
<feature type="compositionally biased region" description="Basic and acidic residues" evidence="1">
    <location>
        <begin position="666"/>
        <end position="677"/>
    </location>
</feature>
<dbReference type="Pfam" id="PF07217">
    <property type="entry name" value="Het-C"/>
    <property type="match status" value="1"/>
</dbReference>
<evidence type="ECO:0000313" key="4">
    <source>
        <dbReference type="Proteomes" id="UP000631181"/>
    </source>
</evidence>
<accession>A0A8J8WF92</accession>
<evidence type="ECO:0000313" key="3">
    <source>
        <dbReference type="EMBL" id="KAF7712380.1"/>
    </source>
</evidence>
<protein>
    <submittedName>
        <fullName evidence="3">Uncharacterized protein</fullName>
    </submittedName>
</protein>
<feature type="compositionally biased region" description="Basic and acidic residues" evidence="1">
    <location>
        <begin position="768"/>
        <end position="779"/>
    </location>
</feature>
<dbReference type="PANTHER" id="PTHR14905">
    <property type="entry name" value="NG37"/>
    <property type="match status" value="1"/>
</dbReference>
<dbReference type="InterPro" id="IPR010816">
    <property type="entry name" value="Het-C"/>
</dbReference>
<dbReference type="InterPro" id="IPR052577">
    <property type="entry name" value="VWA7"/>
</dbReference>
<dbReference type="AlphaFoldDB" id="A0A8J8WF92"/>
<evidence type="ECO:0000256" key="2">
    <source>
        <dbReference type="SAM" id="SignalP"/>
    </source>
</evidence>
<feature type="chain" id="PRO_5035201203" evidence="2">
    <location>
        <begin position="25"/>
        <end position="860"/>
    </location>
</feature>
<feature type="compositionally biased region" description="Polar residues" evidence="1">
    <location>
        <begin position="794"/>
        <end position="803"/>
    </location>
</feature>
<feature type="compositionally biased region" description="Polar residues" evidence="1">
    <location>
        <begin position="649"/>
        <end position="665"/>
    </location>
</feature>
<keyword evidence="4" id="KW-1185">Reference proteome</keyword>